<dbReference type="PANTHER" id="PTHR13117:SF5">
    <property type="entry name" value="PROTEIN RFT1 HOMOLOG"/>
    <property type="match status" value="1"/>
</dbReference>
<comment type="caution">
    <text evidence="11">The sequence shown here is derived from an EMBL/GenBank/DDBJ whole genome shotgun (WGS) entry which is preliminary data.</text>
</comment>
<dbReference type="OrthoDB" id="9979195at2759"/>
<feature type="transmembrane region" description="Helical" evidence="10">
    <location>
        <begin position="342"/>
        <end position="362"/>
    </location>
</feature>
<reference evidence="11 12" key="1">
    <citation type="journal article" date="2019" name="Fungal Biol. Biotechnol.">
        <title>Draft genome sequence of fastidious pathogen Ceratobasidium theobromae, which causes vascular-streak dieback in Theobroma cacao.</title>
        <authorList>
            <person name="Ali S.S."/>
            <person name="Asman A."/>
            <person name="Shao J."/>
            <person name="Firmansyah A.P."/>
            <person name="Susilo A.W."/>
            <person name="Rosmana A."/>
            <person name="McMahon P."/>
            <person name="Junaid M."/>
            <person name="Guest D."/>
            <person name="Kheng T.Y."/>
            <person name="Meinhardt L.W."/>
            <person name="Bailey B.A."/>
        </authorList>
    </citation>
    <scope>NUCLEOTIDE SEQUENCE [LARGE SCALE GENOMIC DNA]</scope>
    <source>
        <strain evidence="11 12">CT2</strain>
    </source>
</reference>
<keyword evidence="4 10" id="KW-0812">Transmembrane</keyword>
<keyword evidence="6 10" id="KW-1133">Transmembrane helix</keyword>
<dbReference type="GO" id="GO:0005789">
    <property type="term" value="C:endoplasmic reticulum membrane"/>
    <property type="evidence" value="ECO:0007669"/>
    <property type="project" value="UniProtKB-SubCell"/>
</dbReference>
<proteinExistence type="inferred from homology"/>
<dbReference type="PANTHER" id="PTHR13117">
    <property type="entry name" value="ENDOPLASMIC RETICULUM MULTISPAN TRANSMEMBRANE PROTEIN-RELATED"/>
    <property type="match status" value="1"/>
</dbReference>
<feature type="transmembrane region" description="Helical" evidence="10">
    <location>
        <begin position="90"/>
        <end position="110"/>
    </location>
</feature>
<comment type="subcellular location">
    <subcellularLocation>
        <location evidence="1 10">Endoplasmic reticulum membrane</location>
        <topology evidence="1 10">Multi-pass membrane protein</topology>
    </subcellularLocation>
</comment>
<accession>A0A5N5QAV9</accession>
<dbReference type="InterPro" id="IPR007594">
    <property type="entry name" value="RFT1"/>
</dbReference>
<dbReference type="EMBL" id="SSOP01000352">
    <property type="protein sequence ID" value="KAB5588885.1"/>
    <property type="molecule type" value="Genomic_DNA"/>
</dbReference>
<evidence type="ECO:0000256" key="2">
    <source>
        <dbReference type="ARBA" id="ARBA00004922"/>
    </source>
</evidence>
<dbReference type="Proteomes" id="UP000383932">
    <property type="component" value="Unassembled WGS sequence"/>
</dbReference>
<comment type="pathway">
    <text evidence="2">Protein modification; protein glycosylation.</text>
</comment>
<gene>
    <name evidence="11" type="ORF">CTheo_7671</name>
</gene>
<dbReference type="Pfam" id="PF04506">
    <property type="entry name" value="Rft-1"/>
    <property type="match status" value="1"/>
</dbReference>
<evidence type="ECO:0000256" key="1">
    <source>
        <dbReference type="ARBA" id="ARBA00004477"/>
    </source>
</evidence>
<comment type="caution">
    <text evidence="10">Lacks conserved residue(s) required for the propagation of feature annotation.</text>
</comment>
<evidence type="ECO:0000256" key="4">
    <source>
        <dbReference type="ARBA" id="ARBA00022692"/>
    </source>
</evidence>
<evidence type="ECO:0000256" key="6">
    <source>
        <dbReference type="ARBA" id="ARBA00022989"/>
    </source>
</evidence>
<evidence type="ECO:0000256" key="7">
    <source>
        <dbReference type="ARBA" id="ARBA00023136"/>
    </source>
</evidence>
<dbReference type="GO" id="GO:0006488">
    <property type="term" value="P:dolichol-linked oligosaccharide biosynthetic process"/>
    <property type="evidence" value="ECO:0007669"/>
    <property type="project" value="InterPro"/>
</dbReference>
<evidence type="ECO:0000256" key="3">
    <source>
        <dbReference type="ARBA" id="ARBA00010288"/>
    </source>
</evidence>
<feature type="transmembrane region" description="Helical" evidence="10">
    <location>
        <begin position="374"/>
        <end position="398"/>
    </location>
</feature>
<dbReference type="GO" id="GO:0034203">
    <property type="term" value="P:glycolipid translocation"/>
    <property type="evidence" value="ECO:0007669"/>
    <property type="project" value="TreeGrafter"/>
</dbReference>
<protein>
    <recommendedName>
        <fullName evidence="8 10">Man(5)GlcNAc(2)-PP-dolichol translocation protein RFT1</fullName>
    </recommendedName>
</protein>
<evidence type="ECO:0000256" key="5">
    <source>
        <dbReference type="ARBA" id="ARBA00022824"/>
    </source>
</evidence>
<keyword evidence="10" id="KW-0813">Transport</keyword>
<dbReference type="AlphaFoldDB" id="A0A5N5QAV9"/>
<sequence length="545" mass="59144">MATTKAKESENDLAKGSVSSAYSLIALQILSRLATFTLNQLLLRLASPKVFGTAAIQLDLLLSTVLFLSREGVRNALLRVPRETSSSIQVVNVSTLPVLIGSPLALGLTLGYRAIASPATRAQPHFDEAILIYALAALLDLLSEPLHNRAQSQMRFNIRVRAEGAGIIARSVCTVAALAIAGEKWSLLAFAGGQLAYAGSVLFSYIMAFRNEGIQLVPRRAQEQGKSTVPFDSGSFKLALTMTGQSVFKHFLTEGDRIVVSRVSPLEDQGGYAVASNYGSLVARILFQPIEESSRLYFSKILSPKSTTESKSKEETPVPVSKASLTQATTTLESILFLHSHLALALTTLLAPLIPFLSAFLLPPRYRSTAAPRILRAYCAYIPAMGANGILEAFVHATASPAQLKIQARWMIFFSLTFVAVVTLGASGLLGVEWDDTMLVWANVVNLGSRALYGWIFAKGYFGERGGDSVSFKNVRPCIPGIVAFGLSAIVARWSEMNFDQRGQRFKHAGLCIGCGVVSLVICLWVDRMRFLDMFKAIQGRKKVD</sequence>
<feature type="transmembrane region" description="Helical" evidence="10">
    <location>
        <begin position="478"/>
        <end position="494"/>
    </location>
</feature>
<evidence type="ECO:0000256" key="8">
    <source>
        <dbReference type="ARBA" id="ARBA00044793"/>
    </source>
</evidence>
<evidence type="ECO:0000313" key="12">
    <source>
        <dbReference type="Proteomes" id="UP000383932"/>
    </source>
</evidence>
<name>A0A5N5QAV9_9AGAM</name>
<evidence type="ECO:0000256" key="10">
    <source>
        <dbReference type="RuleBase" id="RU365067"/>
    </source>
</evidence>
<comment type="function">
    <text evidence="9 10">Intramembrane glycolipid transporter that operates in the biosynthetic pathway of dolichol-linked oligosaccharides, the glycan precursors employed in protein asparagine (N)-glycosylation. The sequential addition of sugars to dolichol pyrophosphate produces dolichol-linked oligosaccharides containing fourteen sugars, including two GlcNAcs, nine mannoses and three glucoses. Once assembled, the oligosaccharide is transferred from the lipid to nascent proteins by oligosaccharyltransferases. The assembly of dolichol-linked oligosaccharides begins on the cytosolic side of the endoplasmic reticulum membrane and finishes in its lumen. RFT1 could mediate the translocation of the cytosolically oriented intermediate DolPP-GlcNAc2Man5, produced by ALG11, into the ER lumen where dolichol-linked oligosaccharides assembly continues. However, the intramembrane lipid transporter activity could not be confirmed in vitro.</text>
</comment>
<feature type="transmembrane region" description="Helical" evidence="10">
    <location>
        <begin position="50"/>
        <end position="69"/>
    </location>
</feature>
<evidence type="ECO:0000256" key="9">
    <source>
        <dbReference type="ARBA" id="ARBA00045912"/>
    </source>
</evidence>
<keyword evidence="12" id="KW-1185">Reference proteome</keyword>
<keyword evidence="7 10" id="KW-0472">Membrane</keyword>
<feature type="transmembrane region" description="Helical" evidence="10">
    <location>
        <begin position="410"/>
        <end position="432"/>
    </location>
</feature>
<feature type="transmembrane region" description="Helical" evidence="10">
    <location>
        <begin position="438"/>
        <end position="458"/>
    </location>
</feature>
<feature type="transmembrane region" description="Helical" evidence="10">
    <location>
        <begin position="21"/>
        <end position="38"/>
    </location>
</feature>
<keyword evidence="5 10" id="KW-0256">Endoplasmic reticulum</keyword>
<feature type="transmembrane region" description="Helical" evidence="10">
    <location>
        <begin position="506"/>
        <end position="526"/>
    </location>
</feature>
<organism evidence="11 12">
    <name type="scientific">Ceratobasidium theobromae</name>
    <dbReference type="NCBI Taxonomy" id="1582974"/>
    <lineage>
        <taxon>Eukaryota</taxon>
        <taxon>Fungi</taxon>
        <taxon>Dikarya</taxon>
        <taxon>Basidiomycota</taxon>
        <taxon>Agaricomycotina</taxon>
        <taxon>Agaricomycetes</taxon>
        <taxon>Cantharellales</taxon>
        <taxon>Ceratobasidiaceae</taxon>
        <taxon>Ceratobasidium</taxon>
    </lineage>
</organism>
<evidence type="ECO:0000313" key="11">
    <source>
        <dbReference type="EMBL" id="KAB5588885.1"/>
    </source>
</evidence>
<comment type="similarity">
    <text evidence="3 10">Belongs to the RFT1 family.</text>
</comment>